<sequence length="121" mass="12930">MTMKLVAAALCLSLLAAGLWVGLSLTAESIEEGKPGGEKPGGGKPGGSGRGCFLPPLPKEDVSLCRNLEVFYMEMGNISCKIVPKCNLYRQKITAWQAPIVKFHTALDVSELGWLKENVGP</sequence>
<dbReference type="Proteomes" id="UP000515126">
    <property type="component" value="Chromosome 14"/>
</dbReference>
<feature type="signal peptide" evidence="2">
    <location>
        <begin position="1"/>
        <end position="26"/>
    </location>
</feature>
<feature type="chain" id="PRO_5027649982" evidence="2">
    <location>
        <begin position="27"/>
        <end position="121"/>
    </location>
</feature>
<evidence type="ECO:0000313" key="4">
    <source>
        <dbReference type="RefSeq" id="XP_021037716.1"/>
    </source>
</evidence>
<dbReference type="AlphaFoldDB" id="A0A6P5R033"/>
<dbReference type="GeneID" id="110309417"/>
<organism evidence="3 4">
    <name type="scientific">Mus caroli</name>
    <name type="common">Ryukyu mouse</name>
    <name type="synonym">Ricefield mouse</name>
    <dbReference type="NCBI Taxonomy" id="10089"/>
    <lineage>
        <taxon>Eukaryota</taxon>
        <taxon>Metazoa</taxon>
        <taxon>Chordata</taxon>
        <taxon>Craniata</taxon>
        <taxon>Vertebrata</taxon>
        <taxon>Euteleostomi</taxon>
        <taxon>Mammalia</taxon>
        <taxon>Eutheria</taxon>
        <taxon>Euarchontoglires</taxon>
        <taxon>Glires</taxon>
        <taxon>Rodentia</taxon>
        <taxon>Myomorpha</taxon>
        <taxon>Muroidea</taxon>
        <taxon>Muridae</taxon>
        <taxon>Murinae</taxon>
        <taxon>Mus</taxon>
        <taxon>Mus</taxon>
    </lineage>
</organism>
<dbReference type="CTD" id="157310"/>
<proteinExistence type="predicted"/>
<evidence type="ECO:0000313" key="3">
    <source>
        <dbReference type="Proteomes" id="UP000515126"/>
    </source>
</evidence>
<feature type="compositionally biased region" description="Gly residues" evidence="1">
    <location>
        <begin position="38"/>
        <end position="50"/>
    </location>
</feature>
<feature type="region of interest" description="Disordered" evidence="1">
    <location>
        <begin position="31"/>
        <end position="52"/>
    </location>
</feature>
<evidence type="ECO:0000256" key="2">
    <source>
        <dbReference type="SAM" id="SignalP"/>
    </source>
</evidence>
<gene>
    <name evidence="4" type="primary">Pebp4</name>
</gene>
<keyword evidence="3" id="KW-1185">Reference proteome</keyword>
<name>A0A6P5R033_MUSCR</name>
<evidence type="ECO:0000256" key="1">
    <source>
        <dbReference type="SAM" id="MobiDB-lite"/>
    </source>
</evidence>
<reference evidence="4" key="1">
    <citation type="submission" date="2025-08" db="UniProtKB">
        <authorList>
            <consortium name="RefSeq"/>
        </authorList>
    </citation>
    <scope>IDENTIFICATION</scope>
</reference>
<keyword evidence="2" id="KW-0732">Signal</keyword>
<dbReference type="RefSeq" id="XP_021037716.1">
    <property type="nucleotide sequence ID" value="XM_021182057.1"/>
</dbReference>
<protein>
    <submittedName>
        <fullName evidence="4">Phosphatidylethanolamine-binding protein 4 isoform X2</fullName>
    </submittedName>
</protein>
<accession>A0A6P5R033</accession>